<reference evidence="1" key="1">
    <citation type="submission" date="2023-10" db="EMBL/GenBank/DDBJ databases">
        <authorList>
            <person name="Chen Y."/>
            <person name="Shah S."/>
            <person name="Dougan E. K."/>
            <person name="Thang M."/>
            <person name="Chan C."/>
        </authorList>
    </citation>
    <scope>NUCLEOTIDE SEQUENCE [LARGE SCALE GENOMIC DNA]</scope>
</reference>
<gene>
    <name evidence="1" type="ORF">PCOR1329_LOCUS77125</name>
</gene>
<evidence type="ECO:0000313" key="2">
    <source>
        <dbReference type="Proteomes" id="UP001189429"/>
    </source>
</evidence>
<proteinExistence type="predicted"/>
<accession>A0ABN9XMS7</accession>
<keyword evidence="2" id="KW-1185">Reference proteome</keyword>
<dbReference type="EMBL" id="CAUYUJ010020644">
    <property type="protein sequence ID" value="CAK0899673.1"/>
    <property type="molecule type" value="Genomic_DNA"/>
</dbReference>
<sequence>MLDSNFAGSRYSASPALEPGMRIWKHTHPGWLLHGGGAQPQGAAARLCAWCSTHTLRSLAPLAGSLVVIVVHRSPLPQLLAWRRVAAEHPRWPRPLSSCFGAPAGGWRQPCRPETEGNVIPGCCQMQPGRASFEDVVELWNSYQSGYIALVRELGRLGILSVLLGQKEVALNASGVLDKIGGLLGARP</sequence>
<feature type="non-terminal residue" evidence="1">
    <location>
        <position position="188"/>
    </location>
</feature>
<dbReference type="Proteomes" id="UP001189429">
    <property type="component" value="Unassembled WGS sequence"/>
</dbReference>
<comment type="caution">
    <text evidence="1">The sequence shown here is derived from an EMBL/GenBank/DDBJ whole genome shotgun (WGS) entry which is preliminary data.</text>
</comment>
<protein>
    <submittedName>
        <fullName evidence="1">Uncharacterized protein</fullName>
    </submittedName>
</protein>
<name>A0ABN9XMS7_9DINO</name>
<evidence type="ECO:0000313" key="1">
    <source>
        <dbReference type="EMBL" id="CAK0899673.1"/>
    </source>
</evidence>
<organism evidence="1 2">
    <name type="scientific">Prorocentrum cordatum</name>
    <dbReference type="NCBI Taxonomy" id="2364126"/>
    <lineage>
        <taxon>Eukaryota</taxon>
        <taxon>Sar</taxon>
        <taxon>Alveolata</taxon>
        <taxon>Dinophyceae</taxon>
        <taxon>Prorocentrales</taxon>
        <taxon>Prorocentraceae</taxon>
        <taxon>Prorocentrum</taxon>
    </lineage>
</organism>